<dbReference type="PIRSF" id="PIRSF000151">
    <property type="entry name" value="GPR"/>
    <property type="match status" value="1"/>
</dbReference>
<dbReference type="Gene3D" id="3.40.309.10">
    <property type="entry name" value="Aldehyde Dehydrogenase, Chain A, domain 2"/>
    <property type="match status" value="1"/>
</dbReference>
<dbReference type="STRING" id="260086.SAMN05216207_100560"/>
<dbReference type="PANTHER" id="PTHR11063">
    <property type="entry name" value="GLUTAMATE SEMIALDEHYDE DEHYDROGENASE"/>
    <property type="match status" value="1"/>
</dbReference>
<dbReference type="InterPro" id="IPR016163">
    <property type="entry name" value="Ald_DH_C"/>
</dbReference>
<evidence type="ECO:0000313" key="3">
    <source>
        <dbReference type="EMBL" id="SFM93850.1"/>
    </source>
</evidence>
<dbReference type="Proteomes" id="UP000199614">
    <property type="component" value="Unassembled WGS sequence"/>
</dbReference>
<keyword evidence="4" id="KW-1185">Reference proteome</keyword>
<dbReference type="SUPFAM" id="SSF53720">
    <property type="entry name" value="ALDH-like"/>
    <property type="match status" value="1"/>
</dbReference>
<feature type="domain" description="Aldehyde dehydrogenase" evidence="2">
    <location>
        <begin position="68"/>
        <end position="346"/>
    </location>
</feature>
<dbReference type="InterPro" id="IPR016162">
    <property type="entry name" value="Ald_DH_N"/>
</dbReference>
<evidence type="ECO:0000259" key="2">
    <source>
        <dbReference type="Pfam" id="PF00171"/>
    </source>
</evidence>
<dbReference type="EMBL" id="FOUY01000005">
    <property type="protein sequence ID" value="SFM93850.1"/>
    <property type="molecule type" value="Genomic_DNA"/>
</dbReference>
<organism evidence="3 4">
    <name type="scientific">Pseudonocardia ammonioxydans</name>
    <dbReference type="NCBI Taxonomy" id="260086"/>
    <lineage>
        <taxon>Bacteria</taxon>
        <taxon>Bacillati</taxon>
        <taxon>Actinomycetota</taxon>
        <taxon>Actinomycetes</taxon>
        <taxon>Pseudonocardiales</taxon>
        <taxon>Pseudonocardiaceae</taxon>
        <taxon>Pseudonocardia</taxon>
    </lineage>
</organism>
<name>A0A1I4UYJ9_PSUAM</name>
<dbReference type="PANTHER" id="PTHR11063:SF8">
    <property type="entry name" value="DELTA-1-PYRROLINE-5-CARBOXYLATE SYNTHASE"/>
    <property type="match status" value="1"/>
</dbReference>
<gene>
    <name evidence="3" type="ORF">SAMN05216207_100560</name>
</gene>
<keyword evidence="1" id="KW-0560">Oxidoreductase</keyword>
<protein>
    <submittedName>
        <fullName evidence="3">Glutamate-5-semialdehyde dehydrogenase</fullName>
    </submittedName>
</protein>
<dbReference type="InterPro" id="IPR012134">
    <property type="entry name" value="Glu-5-SA_DH"/>
</dbReference>
<dbReference type="AlphaFoldDB" id="A0A1I4UYJ9"/>
<dbReference type="GO" id="GO:0004350">
    <property type="term" value="F:glutamate-5-semialdehyde dehydrogenase activity"/>
    <property type="evidence" value="ECO:0007669"/>
    <property type="project" value="InterPro"/>
</dbReference>
<sequence length="473" mass="49431">MPRLGADPDPAGWRAGYGAGTRIGGARDGCVVRGTDPGRRRRVRTLTWVSSSTVTGPDQNATEAPEFAAVREAAQRARAAAPAVRAAAPGVVDEALRAAAARIRDGAPELLEINAADVEAAERNGMAAGLLDRLRLTEERLAGIATQLEVLAATPEPPTEWPVRTLETGERVFERRIPVGVIGAVFEARPNVTVDVASQVLKARSAAVLRTGSAALRSATALVERILRPALAEAGLPESAVQLVPLPGHAGAEALVGLPDLVPLVVVRGSGEVTRKLSMLGATAGTRVLAHADGGGVLYLDASASEADVVRLVTDSTDRLGVCNRLNLLLIDRPVYDTLLPVARAALDARGVALSEPPHTHRLGHEWALDSGAEAHVTVAPVDGPDEAADTAARETSGLAATICASDEAVAQRFIDRYTGTGVFWNATSRLLDGYKLLGLPETGINVDQTPGPRGPVTYRDLGLRQFVVLPPA</sequence>
<dbReference type="Pfam" id="PF00171">
    <property type="entry name" value="Aldedh"/>
    <property type="match status" value="1"/>
</dbReference>
<reference evidence="3 4" key="1">
    <citation type="submission" date="2016-10" db="EMBL/GenBank/DDBJ databases">
        <authorList>
            <person name="de Groot N.N."/>
        </authorList>
    </citation>
    <scope>NUCLEOTIDE SEQUENCE [LARGE SCALE GENOMIC DNA]</scope>
    <source>
        <strain evidence="3 4">CGMCC 4.1877</strain>
    </source>
</reference>
<accession>A0A1I4UYJ9</accession>
<evidence type="ECO:0000313" key="4">
    <source>
        <dbReference type="Proteomes" id="UP000199614"/>
    </source>
</evidence>
<proteinExistence type="predicted"/>
<dbReference type="Gene3D" id="3.40.605.10">
    <property type="entry name" value="Aldehyde Dehydrogenase, Chain A, domain 1"/>
    <property type="match status" value="1"/>
</dbReference>
<dbReference type="InterPro" id="IPR015590">
    <property type="entry name" value="Aldehyde_DH_dom"/>
</dbReference>
<evidence type="ECO:0000256" key="1">
    <source>
        <dbReference type="ARBA" id="ARBA00023002"/>
    </source>
</evidence>
<dbReference type="GO" id="GO:0050661">
    <property type="term" value="F:NADP binding"/>
    <property type="evidence" value="ECO:0007669"/>
    <property type="project" value="InterPro"/>
</dbReference>
<dbReference type="InterPro" id="IPR016161">
    <property type="entry name" value="Ald_DH/histidinol_DH"/>
</dbReference>